<evidence type="ECO:0000313" key="2">
    <source>
        <dbReference type="Proteomes" id="UP000184221"/>
    </source>
</evidence>
<keyword evidence="2" id="KW-1185">Reference proteome</keyword>
<dbReference type="RefSeq" id="WP_178346943.1">
    <property type="nucleotide sequence ID" value="NZ_FQXC01000012.1"/>
</dbReference>
<name>A0A1M5Y6Q3_9RHOB</name>
<evidence type="ECO:0000313" key="1">
    <source>
        <dbReference type="EMBL" id="SHI07599.1"/>
    </source>
</evidence>
<protein>
    <submittedName>
        <fullName evidence="1">Uncharacterized protein</fullName>
    </submittedName>
</protein>
<dbReference type="AlphaFoldDB" id="A0A1M5Y6Q3"/>
<reference evidence="1 2" key="1">
    <citation type="submission" date="2016-11" db="EMBL/GenBank/DDBJ databases">
        <authorList>
            <person name="Jaros S."/>
            <person name="Januszkiewicz K."/>
            <person name="Wedrychowicz H."/>
        </authorList>
    </citation>
    <scope>NUCLEOTIDE SEQUENCE [LARGE SCALE GENOMIC DNA]</scope>
    <source>
        <strain evidence="1 2">DSM 29431</strain>
    </source>
</reference>
<sequence>MRAFFTQIDRDQRLHCPLARAVVILGRDDAALWFTPVEFDLHLADEL</sequence>
<dbReference type="Proteomes" id="UP000184221">
    <property type="component" value="Unassembled WGS sequence"/>
</dbReference>
<organism evidence="1 2">
    <name type="scientific">Marivita hallyeonensis</name>
    <dbReference type="NCBI Taxonomy" id="996342"/>
    <lineage>
        <taxon>Bacteria</taxon>
        <taxon>Pseudomonadati</taxon>
        <taxon>Pseudomonadota</taxon>
        <taxon>Alphaproteobacteria</taxon>
        <taxon>Rhodobacterales</taxon>
        <taxon>Roseobacteraceae</taxon>
        <taxon>Marivita</taxon>
    </lineage>
</organism>
<dbReference type="EMBL" id="FQXC01000012">
    <property type="protein sequence ID" value="SHI07599.1"/>
    <property type="molecule type" value="Genomic_DNA"/>
</dbReference>
<accession>A0A1M5Y6Q3</accession>
<proteinExistence type="predicted"/>
<gene>
    <name evidence="1" type="ORF">SAMN05443551_0120</name>
</gene>